<accession>A0A8H4FP72</accession>
<reference evidence="1" key="1">
    <citation type="journal article" date="2020" name="Phytopathology">
        <title>Genome sequence and comparative analysis of Colletotrichum gloeosporioides isolated from Liriodendron leaves.</title>
        <authorList>
            <person name="Fu F.F."/>
            <person name="Hao Z."/>
            <person name="Wang P."/>
            <person name="Lu Y."/>
            <person name="Xue L.J."/>
            <person name="Wei G."/>
            <person name="Tian Y."/>
            <person name="Baishi H."/>
            <person name="Xu H."/>
            <person name="Shi J."/>
            <person name="Cheng T."/>
            <person name="Wang G."/>
            <person name="Yi Y."/>
            <person name="Chen J."/>
        </authorList>
    </citation>
    <scope>NUCLEOTIDE SEQUENCE</scope>
    <source>
        <strain evidence="1">Lc1</strain>
    </source>
</reference>
<organism evidence="1 2">
    <name type="scientific">Colletotrichum gloeosporioides</name>
    <name type="common">Anthracnose fungus</name>
    <name type="synonym">Glomerella cingulata</name>
    <dbReference type="NCBI Taxonomy" id="474922"/>
    <lineage>
        <taxon>Eukaryota</taxon>
        <taxon>Fungi</taxon>
        <taxon>Dikarya</taxon>
        <taxon>Ascomycota</taxon>
        <taxon>Pezizomycotina</taxon>
        <taxon>Sordariomycetes</taxon>
        <taxon>Hypocreomycetidae</taxon>
        <taxon>Glomerellales</taxon>
        <taxon>Glomerellaceae</taxon>
        <taxon>Colletotrichum</taxon>
        <taxon>Colletotrichum gloeosporioides species complex</taxon>
    </lineage>
</organism>
<evidence type="ECO:0000313" key="1">
    <source>
        <dbReference type="EMBL" id="KAF3809387.1"/>
    </source>
</evidence>
<gene>
    <name evidence="1" type="ORF">GCG54_00011586</name>
</gene>
<dbReference type="GeneID" id="69018712"/>
<protein>
    <submittedName>
        <fullName evidence="1">Uncharacterized protein</fullName>
    </submittedName>
</protein>
<reference evidence="1" key="2">
    <citation type="submission" date="2020-03" db="EMBL/GenBank/DDBJ databases">
        <authorList>
            <person name="Fu F.-F."/>
            <person name="Chen J."/>
        </authorList>
    </citation>
    <scope>NUCLEOTIDE SEQUENCE</scope>
    <source>
        <strain evidence="1">Lc1</strain>
    </source>
</reference>
<name>A0A8H4FP72_COLGL</name>
<comment type="caution">
    <text evidence="1">The sequence shown here is derived from an EMBL/GenBank/DDBJ whole genome shotgun (WGS) entry which is preliminary data.</text>
</comment>
<proteinExistence type="predicted"/>
<dbReference type="Proteomes" id="UP000613401">
    <property type="component" value="Unassembled WGS sequence"/>
</dbReference>
<dbReference type="AlphaFoldDB" id="A0A8H4FP72"/>
<evidence type="ECO:0000313" key="2">
    <source>
        <dbReference type="Proteomes" id="UP000613401"/>
    </source>
</evidence>
<sequence>MSSASGNQHATYHLAPDFSISPPPDGTLDLGSIIDDLIDPDPLNQNPPIAPAKVFKDEKKGFQASRSSMKRGEFGIWAKVVGIEGLGGEAAGSLETTSETTYRFKSIETTYFSANEEYICQALKEEAVQQYLNSSKSKIVYTVTGLNIARGPAASVSSSKRGEVHGEGSFSQPELGVSKENTASMEFEVSSDFVTGIRVKRLRYKRSGRMFGARKLSISKYHSGATLVGIGEETKEKTFHVEEMDEDMEGMHRLVDDVEIDPLSEVAIPTTFWLLSQTRIPGGEL</sequence>
<keyword evidence="2" id="KW-1185">Reference proteome</keyword>
<dbReference type="EMBL" id="WVTB01000017">
    <property type="protein sequence ID" value="KAF3809387.1"/>
    <property type="molecule type" value="Genomic_DNA"/>
</dbReference>
<dbReference type="RefSeq" id="XP_045268546.1">
    <property type="nucleotide sequence ID" value="XM_045411488.1"/>
</dbReference>